<dbReference type="InterPro" id="IPR050950">
    <property type="entry name" value="HTH-type_LysR_regulators"/>
</dbReference>
<comment type="similarity">
    <text evidence="1">Belongs to the LysR transcriptional regulatory family.</text>
</comment>
<dbReference type="InterPro" id="IPR000847">
    <property type="entry name" value="LysR_HTH_N"/>
</dbReference>
<sequence>MLAPWNPFYNRNVFIDYCVERTNYELDDLRALRALEQFGSFNKAADALCITPSALSRRIAKLEAAVGGLLVERTTRRMAFTALGSMLLRRADPLLESLDGCMADTVQIAHGKAGRITLGCLASVAYAQYPAALRAFREKFPDVQVSLRDDNGARVRAMVLEREVDFGVTTLWEPCNDLITHAVADDSYVVTVPPDHPLAARRSVRWSELAACRLLGFKQGSATRQQVDAALAAEGLQLNWCDEVDQLSSMMALLATGRFISVLPGLLAPAFPALASIRLAQPRMGRRIYLMRRRDRSLSLPASALWDAMGMAVRCAVEKK</sequence>
<evidence type="ECO:0000259" key="6">
    <source>
        <dbReference type="PROSITE" id="PS50931"/>
    </source>
</evidence>
<dbReference type="GO" id="GO:0003677">
    <property type="term" value="F:DNA binding"/>
    <property type="evidence" value="ECO:0007669"/>
    <property type="project" value="UniProtKB-KW"/>
</dbReference>
<dbReference type="AlphaFoldDB" id="A0A7H0HB69"/>
<organism evidence="7 8">
    <name type="scientific">Paenacidovorax monticola</name>
    <dbReference type="NCBI Taxonomy" id="1926868"/>
    <lineage>
        <taxon>Bacteria</taxon>
        <taxon>Pseudomonadati</taxon>
        <taxon>Pseudomonadota</taxon>
        <taxon>Betaproteobacteria</taxon>
        <taxon>Burkholderiales</taxon>
        <taxon>Comamonadaceae</taxon>
        <taxon>Paenacidovorax</taxon>
    </lineage>
</organism>
<dbReference type="Proteomes" id="UP000516057">
    <property type="component" value="Chromosome"/>
</dbReference>
<dbReference type="InterPro" id="IPR005119">
    <property type="entry name" value="LysR_subst-bd"/>
</dbReference>
<dbReference type="CDD" id="cd08440">
    <property type="entry name" value="PBP2_LTTR_like_4"/>
    <property type="match status" value="1"/>
</dbReference>
<dbReference type="SUPFAM" id="SSF53850">
    <property type="entry name" value="Periplasmic binding protein-like II"/>
    <property type="match status" value="1"/>
</dbReference>
<evidence type="ECO:0000313" key="7">
    <source>
        <dbReference type="EMBL" id="QNP57785.1"/>
    </source>
</evidence>
<proteinExistence type="inferred from homology"/>
<evidence type="ECO:0000256" key="1">
    <source>
        <dbReference type="ARBA" id="ARBA00009437"/>
    </source>
</evidence>
<dbReference type="PANTHER" id="PTHR30419">
    <property type="entry name" value="HTH-TYPE TRANSCRIPTIONAL REGULATOR YBHD"/>
    <property type="match status" value="1"/>
</dbReference>
<dbReference type="Gene3D" id="3.40.190.290">
    <property type="match status" value="1"/>
</dbReference>
<keyword evidence="5" id="KW-0472">Membrane</keyword>
<dbReference type="Pfam" id="PF00126">
    <property type="entry name" value="HTH_1"/>
    <property type="match status" value="1"/>
</dbReference>
<dbReference type="InterPro" id="IPR036390">
    <property type="entry name" value="WH_DNA-bd_sf"/>
</dbReference>
<name>A0A7H0HB69_9BURK</name>
<dbReference type="KEGG" id="amon:H9L24_11530"/>
<keyword evidence="2" id="KW-0805">Transcription regulation</keyword>
<dbReference type="PANTHER" id="PTHR30419:SF8">
    <property type="entry name" value="NITROGEN ASSIMILATION TRANSCRIPTIONAL ACTIVATOR-RELATED"/>
    <property type="match status" value="1"/>
</dbReference>
<dbReference type="EMBL" id="CP060790">
    <property type="protein sequence ID" value="QNP57785.1"/>
    <property type="molecule type" value="Genomic_DNA"/>
</dbReference>
<feature type="domain" description="HTH lysR-type" evidence="6">
    <location>
        <begin position="24"/>
        <end position="81"/>
    </location>
</feature>
<dbReference type="PROSITE" id="PS50931">
    <property type="entry name" value="HTH_LYSR"/>
    <property type="match status" value="1"/>
</dbReference>
<evidence type="ECO:0000256" key="5">
    <source>
        <dbReference type="SAM" id="Phobius"/>
    </source>
</evidence>
<feature type="transmembrane region" description="Helical" evidence="5">
    <location>
        <begin position="259"/>
        <end position="277"/>
    </location>
</feature>
<dbReference type="GO" id="GO:0003700">
    <property type="term" value="F:DNA-binding transcription factor activity"/>
    <property type="evidence" value="ECO:0007669"/>
    <property type="project" value="InterPro"/>
</dbReference>
<protein>
    <submittedName>
        <fullName evidence="7">LysR family transcriptional regulator</fullName>
    </submittedName>
</protein>
<keyword evidence="8" id="KW-1185">Reference proteome</keyword>
<gene>
    <name evidence="7" type="ORF">H9L24_11530</name>
</gene>
<keyword evidence="5" id="KW-1133">Transmembrane helix</keyword>
<dbReference type="Gene3D" id="1.10.10.10">
    <property type="entry name" value="Winged helix-like DNA-binding domain superfamily/Winged helix DNA-binding domain"/>
    <property type="match status" value="1"/>
</dbReference>
<evidence type="ECO:0000313" key="8">
    <source>
        <dbReference type="Proteomes" id="UP000516057"/>
    </source>
</evidence>
<evidence type="ECO:0000256" key="3">
    <source>
        <dbReference type="ARBA" id="ARBA00023125"/>
    </source>
</evidence>
<dbReference type="GO" id="GO:0005829">
    <property type="term" value="C:cytosol"/>
    <property type="evidence" value="ECO:0007669"/>
    <property type="project" value="TreeGrafter"/>
</dbReference>
<dbReference type="InterPro" id="IPR036388">
    <property type="entry name" value="WH-like_DNA-bd_sf"/>
</dbReference>
<dbReference type="Pfam" id="PF03466">
    <property type="entry name" value="LysR_substrate"/>
    <property type="match status" value="1"/>
</dbReference>
<evidence type="ECO:0000256" key="2">
    <source>
        <dbReference type="ARBA" id="ARBA00023015"/>
    </source>
</evidence>
<dbReference type="RefSeq" id="WP_187734788.1">
    <property type="nucleotide sequence ID" value="NZ_CP060790.1"/>
</dbReference>
<keyword evidence="4" id="KW-0804">Transcription</keyword>
<reference evidence="7 8" key="1">
    <citation type="submission" date="2020-08" db="EMBL/GenBank/DDBJ databases">
        <title>Genome sequence of Acidovorax monticola KACC 19171T.</title>
        <authorList>
            <person name="Hyun D.-W."/>
            <person name="Bae J.-W."/>
        </authorList>
    </citation>
    <scope>NUCLEOTIDE SEQUENCE [LARGE SCALE GENOMIC DNA]</scope>
    <source>
        <strain evidence="7 8">KACC 19171</strain>
    </source>
</reference>
<accession>A0A7H0HB69</accession>
<keyword evidence="5" id="KW-0812">Transmembrane</keyword>
<dbReference type="SUPFAM" id="SSF46785">
    <property type="entry name" value="Winged helix' DNA-binding domain"/>
    <property type="match status" value="1"/>
</dbReference>
<keyword evidence="3" id="KW-0238">DNA-binding</keyword>
<evidence type="ECO:0000256" key="4">
    <source>
        <dbReference type="ARBA" id="ARBA00023163"/>
    </source>
</evidence>